<dbReference type="PROSITE" id="PS50309">
    <property type="entry name" value="DC"/>
    <property type="match status" value="1"/>
</dbReference>
<dbReference type="InterPro" id="IPR036572">
    <property type="entry name" value="Doublecortin_dom_sf"/>
</dbReference>
<dbReference type="Gene3D" id="3.10.20.230">
    <property type="entry name" value="Doublecortin domain"/>
    <property type="match status" value="1"/>
</dbReference>
<comment type="catalytic activity">
    <reaction evidence="7">
        <text>L-seryl-[protein] + ATP = O-phospho-L-seryl-[protein] + ADP + H(+)</text>
        <dbReference type="Rhea" id="RHEA:17989"/>
        <dbReference type="Rhea" id="RHEA-COMP:9863"/>
        <dbReference type="Rhea" id="RHEA-COMP:11604"/>
        <dbReference type="ChEBI" id="CHEBI:15378"/>
        <dbReference type="ChEBI" id="CHEBI:29999"/>
        <dbReference type="ChEBI" id="CHEBI:30616"/>
        <dbReference type="ChEBI" id="CHEBI:83421"/>
        <dbReference type="ChEBI" id="CHEBI:456216"/>
        <dbReference type="EC" id="2.7.11.1"/>
    </reaction>
</comment>
<dbReference type="SMART" id="SM00280">
    <property type="entry name" value="KAZAL"/>
    <property type="match status" value="1"/>
</dbReference>
<feature type="compositionally biased region" description="Low complexity" evidence="8">
    <location>
        <begin position="8"/>
        <end position="20"/>
    </location>
</feature>
<evidence type="ECO:0000256" key="2">
    <source>
        <dbReference type="ARBA" id="ARBA00012513"/>
    </source>
</evidence>
<dbReference type="SMART" id="SM00220">
    <property type="entry name" value="S_TKc"/>
    <property type="match status" value="1"/>
</dbReference>
<reference evidence="13" key="1">
    <citation type="submission" date="2022-11" db="UniProtKB">
        <authorList>
            <consortium name="WormBaseParasite"/>
        </authorList>
    </citation>
    <scope>IDENTIFICATION</scope>
</reference>
<organism evidence="12 13">
    <name type="scientific">Meloidogyne javanica</name>
    <name type="common">Root-knot nematode worm</name>
    <dbReference type="NCBI Taxonomy" id="6303"/>
    <lineage>
        <taxon>Eukaryota</taxon>
        <taxon>Metazoa</taxon>
        <taxon>Ecdysozoa</taxon>
        <taxon>Nematoda</taxon>
        <taxon>Chromadorea</taxon>
        <taxon>Rhabditida</taxon>
        <taxon>Tylenchina</taxon>
        <taxon>Tylenchomorpha</taxon>
        <taxon>Tylenchoidea</taxon>
        <taxon>Meloidogynidae</taxon>
        <taxon>Meloidogyninae</taxon>
        <taxon>Meloidogyne</taxon>
        <taxon>Meloidogyne incognita group</taxon>
    </lineage>
</organism>
<sequence>MVLEMTGSISSNKSSSSSTSTNLVLDNEIETIKKTPMKGTVENNNNIEQITQSLVQRLQPNEQGKRIRLYRNGDRFFKGIWYTIIPSLRSWPAFLEDLQKIHFLIDSLALPHGVRFVFRSNGGEPCNGLEELRHGQSYVVSSTDKFKRIDYANAAQPIWSFVSNKLTNEPTASGLRETFQRVNTLADFFCDDFIFIAYGTERICCDDFNVVSEEYKRMEIGGRTPMNRHQQQQGKFRLRPTQMRMLRKRNPNDFRLKTGGDGRHMFKEGNDNEQVQLENSAANVVLPSDLAERCHIISLLGDGNTAFVYKVAFLVETSNLNLNNDQQQEWSTEALKIIRRSTLENPEVLALVQTEIELLKMLKHENIVQLYDCIAHPNGDWFIRMECVPDGDLFELLRKRRMFTETEVASCADCLCRALAYLHTEHLIVHRDVKLENLLVYYIPDNQSGQRLMIKLADFGLACQLESADQLLILLCGTPTYVAPEVLAEFGYSFKADCWSVGIILYCLLCGYPPFGVDEPDDVLFNRILRGQFHFPSPVFDSISNSAKLLITRLLNTDPFMRASATDVVEWHWTKGLSKVSQENELEAEEQLAIAIAGMLMLDDDDDEQQKQYSDDFAMSESSAEFFFSRRASMDELLSSLATDKRKRQRGDSIKKHQNIKIDFQQPQQIKLQQNNEKEASSLASVDKIISSCVGGINKEATQQTTPRMQHVSLLDCSCQRSFHPVCGTDRQTYDSLCLTLAYEGTCCPSADLCADYFDPVCDQFGL</sequence>
<keyword evidence="3" id="KW-0547">Nucleotide-binding</keyword>
<dbReference type="InterPro" id="IPR003533">
    <property type="entry name" value="Doublecortin_dom"/>
</dbReference>
<dbReference type="PANTHER" id="PTHR24347">
    <property type="entry name" value="SERINE/THREONINE-PROTEIN KINASE"/>
    <property type="match status" value="1"/>
</dbReference>
<comment type="cofactor">
    <cofactor evidence="1">
        <name>Mg(2+)</name>
        <dbReference type="ChEBI" id="CHEBI:18420"/>
    </cofactor>
</comment>
<dbReference type="PROSITE" id="PS00108">
    <property type="entry name" value="PROTEIN_KINASE_ST"/>
    <property type="match status" value="1"/>
</dbReference>
<dbReference type="GO" id="GO:0005524">
    <property type="term" value="F:ATP binding"/>
    <property type="evidence" value="ECO:0007669"/>
    <property type="project" value="UniProtKB-KW"/>
</dbReference>
<dbReference type="Pfam" id="PF03607">
    <property type="entry name" value="DCX"/>
    <property type="match status" value="1"/>
</dbReference>
<feature type="domain" description="Protein kinase" evidence="9">
    <location>
        <begin position="294"/>
        <end position="575"/>
    </location>
</feature>
<dbReference type="Gene3D" id="1.10.510.10">
    <property type="entry name" value="Transferase(Phosphotransferase) domain 1"/>
    <property type="match status" value="1"/>
</dbReference>
<dbReference type="SMART" id="SM00537">
    <property type="entry name" value="DCX"/>
    <property type="match status" value="1"/>
</dbReference>
<evidence type="ECO:0000256" key="6">
    <source>
        <dbReference type="ARBA" id="ARBA00047899"/>
    </source>
</evidence>
<dbReference type="FunFam" id="1.10.510.10:FF:000571">
    <property type="entry name" value="Maternal embryonic leucine zipper kinase"/>
    <property type="match status" value="1"/>
</dbReference>
<dbReference type="SUPFAM" id="SSF56112">
    <property type="entry name" value="Protein kinase-like (PK-like)"/>
    <property type="match status" value="1"/>
</dbReference>
<protein>
    <recommendedName>
        <fullName evidence="2">non-specific serine/threonine protein kinase</fullName>
        <ecNumber evidence="2">2.7.11.1</ecNumber>
    </recommendedName>
    <alternativeName>
        <fullName evidence="5">Doublecortin-like and CAM kinase-like protein</fullName>
    </alternativeName>
</protein>
<evidence type="ECO:0000259" key="10">
    <source>
        <dbReference type="PROSITE" id="PS50309"/>
    </source>
</evidence>
<dbReference type="GO" id="GO:0004674">
    <property type="term" value="F:protein serine/threonine kinase activity"/>
    <property type="evidence" value="ECO:0007669"/>
    <property type="project" value="UniProtKB-EC"/>
</dbReference>
<dbReference type="GO" id="GO:0035556">
    <property type="term" value="P:intracellular signal transduction"/>
    <property type="evidence" value="ECO:0007669"/>
    <property type="project" value="InterPro"/>
</dbReference>
<evidence type="ECO:0000256" key="4">
    <source>
        <dbReference type="ARBA" id="ARBA00022840"/>
    </source>
</evidence>
<evidence type="ECO:0000313" key="12">
    <source>
        <dbReference type="Proteomes" id="UP000887561"/>
    </source>
</evidence>
<dbReference type="SUPFAM" id="SSF89837">
    <property type="entry name" value="Doublecortin (DC)"/>
    <property type="match status" value="1"/>
</dbReference>
<dbReference type="SUPFAM" id="SSF100895">
    <property type="entry name" value="Kazal-type serine protease inhibitors"/>
    <property type="match status" value="1"/>
</dbReference>
<dbReference type="WBParaSite" id="scaffold9948_cov190.g14404">
    <property type="protein sequence ID" value="scaffold9948_cov190.g14404"/>
    <property type="gene ID" value="scaffold9948_cov190.g14404"/>
</dbReference>
<evidence type="ECO:0000256" key="8">
    <source>
        <dbReference type="SAM" id="MobiDB-lite"/>
    </source>
</evidence>
<evidence type="ECO:0000313" key="13">
    <source>
        <dbReference type="WBParaSite" id="scaffold9948_cov190.g14404"/>
    </source>
</evidence>
<feature type="domain" description="Doublecortin" evidence="10">
    <location>
        <begin position="65"/>
        <end position="152"/>
    </location>
</feature>
<dbReference type="Gene3D" id="3.30.60.30">
    <property type="match status" value="1"/>
</dbReference>
<dbReference type="InterPro" id="IPR000719">
    <property type="entry name" value="Prot_kinase_dom"/>
</dbReference>
<dbReference type="InterPro" id="IPR011009">
    <property type="entry name" value="Kinase-like_dom_sf"/>
</dbReference>
<name>A0A915NFZ9_MELJA</name>
<evidence type="ECO:0000256" key="5">
    <source>
        <dbReference type="ARBA" id="ARBA00031092"/>
    </source>
</evidence>
<evidence type="ECO:0000256" key="1">
    <source>
        <dbReference type="ARBA" id="ARBA00001946"/>
    </source>
</evidence>
<evidence type="ECO:0000256" key="7">
    <source>
        <dbReference type="ARBA" id="ARBA00048679"/>
    </source>
</evidence>
<dbReference type="Pfam" id="PF00069">
    <property type="entry name" value="Pkinase"/>
    <property type="match status" value="1"/>
</dbReference>
<dbReference type="AlphaFoldDB" id="A0A915NFZ9"/>
<keyword evidence="12" id="KW-1185">Reference proteome</keyword>
<dbReference type="EC" id="2.7.11.1" evidence="2"/>
<dbReference type="PROSITE" id="PS51465">
    <property type="entry name" value="KAZAL_2"/>
    <property type="match status" value="1"/>
</dbReference>
<dbReference type="InterPro" id="IPR002350">
    <property type="entry name" value="Kazal_dom"/>
</dbReference>
<evidence type="ECO:0000259" key="11">
    <source>
        <dbReference type="PROSITE" id="PS51465"/>
    </source>
</evidence>
<feature type="domain" description="Kazal-like" evidence="11">
    <location>
        <begin position="711"/>
        <end position="764"/>
    </location>
</feature>
<dbReference type="InterPro" id="IPR008271">
    <property type="entry name" value="Ser/Thr_kinase_AS"/>
</dbReference>
<dbReference type="InterPro" id="IPR036058">
    <property type="entry name" value="Kazal_dom_sf"/>
</dbReference>
<keyword evidence="4" id="KW-0067">ATP-binding</keyword>
<accession>A0A915NFZ9</accession>
<comment type="catalytic activity">
    <reaction evidence="6">
        <text>L-threonyl-[protein] + ATP = O-phospho-L-threonyl-[protein] + ADP + H(+)</text>
        <dbReference type="Rhea" id="RHEA:46608"/>
        <dbReference type="Rhea" id="RHEA-COMP:11060"/>
        <dbReference type="Rhea" id="RHEA-COMP:11605"/>
        <dbReference type="ChEBI" id="CHEBI:15378"/>
        <dbReference type="ChEBI" id="CHEBI:30013"/>
        <dbReference type="ChEBI" id="CHEBI:30616"/>
        <dbReference type="ChEBI" id="CHEBI:61977"/>
        <dbReference type="ChEBI" id="CHEBI:456216"/>
        <dbReference type="EC" id="2.7.11.1"/>
    </reaction>
</comment>
<dbReference type="Proteomes" id="UP000887561">
    <property type="component" value="Unplaced"/>
</dbReference>
<evidence type="ECO:0000256" key="3">
    <source>
        <dbReference type="ARBA" id="ARBA00022741"/>
    </source>
</evidence>
<proteinExistence type="predicted"/>
<dbReference type="CDD" id="cd00104">
    <property type="entry name" value="KAZAL_FS"/>
    <property type="match status" value="1"/>
</dbReference>
<feature type="region of interest" description="Disordered" evidence="8">
    <location>
        <begin position="1"/>
        <end position="20"/>
    </location>
</feature>
<evidence type="ECO:0000259" key="9">
    <source>
        <dbReference type="PROSITE" id="PS50011"/>
    </source>
</evidence>
<dbReference type="PROSITE" id="PS50011">
    <property type="entry name" value="PROTEIN_KINASE_DOM"/>
    <property type="match status" value="1"/>
</dbReference>
<dbReference type="Pfam" id="PF07648">
    <property type="entry name" value="Kazal_2"/>
    <property type="match status" value="1"/>
</dbReference>